<organism evidence="11 12">
    <name type="scientific">Ceratobasidium theobromae</name>
    <dbReference type="NCBI Taxonomy" id="1582974"/>
    <lineage>
        <taxon>Eukaryota</taxon>
        <taxon>Fungi</taxon>
        <taxon>Dikarya</taxon>
        <taxon>Basidiomycota</taxon>
        <taxon>Agaricomycotina</taxon>
        <taxon>Agaricomycetes</taxon>
        <taxon>Cantharellales</taxon>
        <taxon>Ceratobasidiaceae</taxon>
        <taxon>Ceratobasidium</taxon>
    </lineage>
</organism>
<feature type="transmembrane region" description="Helical" evidence="8">
    <location>
        <begin position="203"/>
        <end position="226"/>
    </location>
</feature>
<dbReference type="PANTHER" id="PTHR12266">
    <property type="entry name" value="NA+/CA2+ K+ INDEPENDENT EXCHANGER"/>
    <property type="match status" value="1"/>
</dbReference>
<dbReference type="InterPro" id="IPR044880">
    <property type="entry name" value="NCX_ion-bd_dom_sf"/>
</dbReference>
<keyword evidence="12" id="KW-1185">Reference proteome</keyword>
<dbReference type="Proteomes" id="UP000383932">
    <property type="component" value="Unassembled WGS sequence"/>
</dbReference>
<keyword evidence="9" id="KW-0732">Signal</keyword>
<dbReference type="OrthoDB" id="407410at2759"/>
<keyword evidence="5 8" id="KW-1133">Transmembrane helix</keyword>
<feature type="transmembrane region" description="Helical" evidence="8">
    <location>
        <begin position="75"/>
        <end position="96"/>
    </location>
</feature>
<dbReference type="InterPro" id="IPR004837">
    <property type="entry name" value="NaCa_Exmemb"/>
</dbReference>
<sequence length="758" mass="81563">MGLLPAFVLVAQAFVWANSRYADVTKRALSLLEPLKVPIAQQCAHVRSQCDPSETFLAISYLDSYFCTSPAVRPFAFVGLIFWLFFLFSFIGICASDFFCPNLATIASTLGLNENVAGVTFLAFGNGSPDLFSTFSAMRAGSGSLAIGELLGAASFIVSVVAGSMPLVRPFRVNPGSFVRDVGFFTLAVACILAILIDGQIHAWEAIAMVGLYLVYVCVVVGGSWWDTRRQRLAHHEAVIRGEYAETPIEPEPYRDHGQTDYPPLPTPNVRTRAHSNPAAPLAHSSRARPTLHIPQGPASRGSSASASPLTSSTVHHLPSFSLLGALEFRSVVNSLHGSSAAGSLSVFDAPVTPYVAGHYHRRRLSIVSARSPVSSVRHMSTEEERDPWDAALSLPLSDRGASLLPTPEPRLTKSPVPSINLFSPAGPGPVAPRKLFVPDDTPVQPRWKAVLRQVVHTLFPSIVDLPSRPWLWKIIAVCSAPAIFALTLTLPVVVNDPEADQDNVRPATPLLIEYEESDAEEELIQAQIEAEEHVHDVRFNKWLTAVQCALSPVFCVAVLFSGQKHVAWYVFAASMCGLSVSTLTAVFANDGKNPAARLARCFIGFGVAMVWIMAIADEVVQVLQTFGHIFGLSDAIIGLTVFAIGNSLADFVANFTVAAFAPVMGVSACFGGPMLNMLLGIGLSGSYVISQTGESYQVDLSPTLLVSAIGLLCLLVATLVIVPLSDFNLTRRWGLMLITGYVIVMCVNVFVEVTQSS</sequence>
<feature type="region of interest" description="Disordered" evidence="7">
    <location>
        <begin position="249"/>
        <end position="311"/>
    </location>
</feature>
<comment type="caution">
    <text evidence="11">The sequence shown here is derived from an EMBL/GenBank/DDBJ whole genome shotgun (WGS) entry which is preliminary data.</text>
</comment>
<feature type="compositionally biased region" description="Low complexity" evidence="7">
    <location>
        <begin position="297"/>
        <end position="311"/>
    </location>
</feature>
<evidence type="ECO:0000256" key="1">
    <source>
        <dbReference type="ARBA" id="ARBA00004141"/>
    </source>
</evidence>
<evidence type="ECO:0000313" key="12">
    <source>
        <dbReference type="Proteomes" id="UP000383932"/>
    </source>
</evidence>
<evidence type="ECO:0000256" key="5">
    <source>
        <dbReference type="ARBA" id="ARBA00022989"/>
    </source>
</evidence>
<feature type="transmembrane region" description="Helical" evidence="8">
    <location>
        <begin position="658"/>
        <end position="684"/>
    </location>
</feature>
<reference evidence="11 12" key="1">
    <citation type="journal article" date="2019" name="Fungal Biol. Biotechnol.">
        <title>Draft genome sequence of fastidious pathogen Ceratobasidium theobromae, which causes vascular-streak dieback in Theobroma cacao.</title>
        <authorList>
            <person name="Ali S.S."/>
            <person name="Asman A."/>
            <person name="Shao J."/>
            <person name="Firmansyah A.P."/>
            <person name="Susilo A.W."/>
            <person name="Rosmana A."/>
            <person name="McMahon P."/>
            <person name="Junaid M."/>
            <person name="Guest D."/>
            <person name="Kheng T.Y."/>
            <person name="Meinhardt L.W."/>
            <person name="Bailey B.A."/>
        </authorList>
    </citation>
    <scope>NUCLEOTIDE SEQUENCE [LARGE SCALE GENOMIC DNA]</scope>
    <source>
        <strain evidence="11 12">CT2</strain>
    </source>
</reference>
<feature type="transmembrane region" description="Helical" evidence="8">
    <location>
        <begin position="704"/>
        <end position="723"/>
    </location>
</feature>
<evidence type="ECO:0000256" key="7">
    <source>
        <dbReference type="SAM" id="MobiDB-lite"/>
    </source>
</evidence>
<dbReference type="Pfam" id="PF01699">
    <property type="entry name" value="Na_Ca_ex"/>
    <property type="match status" value="2"/>
</dbReference>
<accession>A0A5N5QLY5</accession>
<keyword evidence="4 8" id="KW-0812">Transmembrane</keyword>
<feature type="transmembrane region" description="Helical" evidence="8">
    <location>
        <begin position="178"/>
        <end position="197"/>
    </location>
</feature>
<feature type="domain" description="Sodium/calcium exchanger membrane region" evidence="10">
    <location>
        <begin position="603"/>
        <end position="749"/>
    </location>
</feature>
<keyword evidence="3" id="KW-0813">Transport</keyword>
<name>A0A5N5QLY5_9AGAM</name>
<feature type="transmembrane region" description="Helical" evidence="8">
    <location>
        <begin position="599"/>
        <end position="617"/>
    </location>
</feature>
<feature type="transmembrane region" description="Helical" evidence="8">
    <location>
        <begin position="103"/>
        <end position="125"/>
    </location>
</feature>
<comment type="subcellular location">
    <subcellularLocation>
        <location evidence="1">Membrane</location>
        <topology evidence="1">Multi-pass membrane protein</topology>
    </subcellularLocation>
</comment>
<dbReference type="GO" id="GO:0008324">
    <property type="term" value="F:monoatomic cation transmembrane transporter activity"/>
    <property type="evidence" value="ECO:0007669"/>
    <property type="project" value="TreeGrafter"/>
</dbReference>
<dbReference type="Gene3D" id="1.20.1420.30">
    <property type="entry name" value="NCX, central ion-binding region"/>
    <property type="match status" value="2"/>
</dbReference>
<dbReference type="GO" id="GO:0006874">
    <property type="term" value="P:intracellular calcium ion homeostasis"/>
    <property type="evidence" value="ECO:0007669"/>
    <property type="project" value="TreeGrafter"/>
</dbReference>
<dbReference type="PANTHER" id="PTHR12266:SF0">
    <property type="entry name" value="MITOCHONDRIAL SODIUM_CALCIUM EXCHANGER PROTEIN"/>
    <property type="match status" value="1"/>
</dbReference>
<evidence type="ECO:0000313" key="11">
    <source>
        <dbReference type="EMBL" id="KAB5592521.1"/>
    </source>
</evidence>
<dbReference type="GO" id="GO:0016020">
    <property type="term" value="C:membrane"/>
    <property type="evidence" value="ECO:0007669"/>
    <property type="project" value="UniProtKB-SubCell"/>
</dbReference>
<keyword evidence="6 8" id="KW-0472">Membrane</keyword>
<evidence type="ECO:0000256" key="2">
    <source>
        <dbReference type="ARBA" id="ARBA00008170"/>
    </source>
</evidence>
<feature type="chain" id="PRO_5024454361" evidence="9">
    <location>
        <begin position="18"/>
        <end position="758"/>
    </location>
</feature>
<feature type="domain" description="Sodium/calcium exchanger membrane region" evidence="10">
    <location>
        <begin position="81"/>
        <end position="221"/>
    </location>
</feature>
<gene>
    <name evidence="11" type="ORF">CTheo_4053</name>
</gene>
<dbReference type="AlphaFoldDB" id="A0A5N5QLY5"/>
<evidence type="ECO:0000256" key="4">
    <source>
        <dbReference type="ARBA" id="ARBA00022692"/>
    </source>
</evidence>
<feature type="signal peptide" evidence="9">
    <location>
        <begin position="1"/>
        <end position="17"/>
    </location>
</feature>
<proteinExistence type="inferred from homology"/>
<protein>
    <submittedName>
        <fullName evidence="11">Sodium/calcium exchanger protein</fullName>
    </submittedName>
</protein>
<evidence type="ECO:0000256" key="3">
    <source>
        <dbReference type="ARBA" id="ARBA00022448"/>
    </source>
</evidence>
<comment type="similarity">
    <text evidence="2">Belongs to the Ca(2+):cation antiporter (CaCA) (TC 2.A.19) family.</text>
</comment>
<feature type="transmembrane region" description="Helical" evidence="8">
    <location>
        <begin position="145"/>
        <end position="166"/>
    </location>
</feature>
<dbReference type="InterPro" id="IPR051359">
    <property type="entry name" value="CaCA_antiporter"/>
</dbReference>
<evidence type="ECO:0000256" key="8">
    <source>
        <dbReference type="SAM" id="Phobius"/>
    </source>
</evidence>
<dbReference type="EMBL" id="SSOP01000062">
    <property type="protein sequence ID" value="KAB5592521.1"/>
    <property type="molecule type" value="Genomic_DNA"/>
</dbReference>
<feature type="transmembrane region" description="Helical" evidence="8">
    <location>
        <begin position="735"/>
        <end position="752"/>
    </location>
</feature>
<evidence type="ECO:0000256" key="6">
    <source>
        <dbReference type="ARBA" id="ARBA00023136"/>
    </source>
</evidence>
<evidence type="ECO:0000259" key="10">
    <source>
        <dbReference type="Pfam" id="PF01699"/>
    </source>
</evidence>
<feature type="transmembrane region" description="Helical" evidence="8">
    <location>
        <begin position="567"/>
        <end position="587"/>
    </location>
</feature>
<evidence type="ECO:0000256" key="9">
    <source>
        <dbReference type="SAM" id="SignalP"/>
    </source>
</evidence>